<evidence type="ECO:0000256" key="3">
    <source>
        <dbReference type="ARBA" id="ARBA00023163"/>
    </source>
</evidence>
<keyword evidence="6" id="KW-1185">Reference proteome</keyword>
<dbReference type="SMART" id="SM00419">
    <property type="entry name" value="HTH_CRP"/>
    <property type="match status" value="1"/>
</dbReference>
<dbReference type="PROSITE" id="PS51063">
    <property type="entry name" value="HTH_CRP_2"/>
    <property type="match status" value="1"/>
</dbReference>
<dbReference type="Pfam" id="PF00027">
    <property type="entry name" value="cNMP_binding"/>
    <property type="match status" value="1"/>
</dbReference>
<dbReference type="SUPFAM" id="SSF51206">
    <property type="entry name" value="cAMP-binding domain-like"/>
    <property type="match status" value="1"/>
</dbReference>
<accession>A0A940N7F6</accession>
<reference evidence="5" key="1">
    <citation type="submission" date="2021-03" db="EMBL/GenBank/DDBJ databases">
        <authorList>
            <person name="So Y."/>
        </authorList>
    </citation>
    <scope>NUCLEOTIDE SEQUENCE</scope>
    <source>
        <strain evidence="5">SG15</strain>
    </source>
</reference>
<dbReference type="Proteomes" id="UP000677537">
    <property type="component" value="Unassembled WGS sequence"/>
</dbReference>
<evidence type="ECO:0000313" key="5">
    <source>
        <dbReference type="EMBL" id="MBP0496535.1"/>
    </source>
</evidence>
<organism evidence="5 6">
    <name type="scientific">Roseomonas indoligenes</name>
    <dbReference type="NCBI Taxonomy" id="2820811"/>
    <lineage>
        <taxon>Bacteria</taxon>
        <taxon>Pseudomonadati</taxon>
        <taxon>Pseudomonadota</taxon>
        <taxon>Alphaproteobacteria</taxon>
        <taxon>Acetobacterales</taxon>
        <taxon>Roseomonadaceae</taxon>
        <taxon>Roseomonas</taxon>
    </lineage>
</organism>
<dbReference type="GO" id="GO:0006355">
    <property type="term" value="P:regulation of DNA-templated transcription"/>
    <property type="evidence" value="ECO:0007669"/>
    <property type="project" value="InterPro"/>
</dbReference>
<dbReference type="EMBL" id="JAGIZA010000046">
    <property type="protein sequence ID" value="MBP0496535.1"/>
    <property type="molecule type" value="Genomic_DNA"/>
</dbReference>
<dbReference type="InterPro" id="IPR036388">
    <property type="entry name" value="WH-like_DNA-bd_sf"/>
</dbReference>
<dbReference type="RefSeq" id="WP_209377323.1">
    <property type="nucleotide sequence ID" value="NZ_JAGIZA010000046.1"/>
</dbReference>
<keyword evidence="2" id="KW-0238">DNA-binding</keyword>
<dbReference type="InterPro" id="IPR012318">
    <property type="entry name" value="HTH_CRP"/>
</dbReference>
<dbReference type="InterPro" id="IPR018490">
    <property type="entry name" value="cNMP-bd_dom_sf"/>
</dbReference>
<name>A0A940N7F6_9PROT</name>
<dbReference type="Gene3D" id="2.60.120.10">
    <property type="entry name" value="Jelly Rolls"/>
    <property type="match status" value="1"/>
</dbReference>
<sequence>MITPLIRKLSQAVDFSDDDLATLTRLTSRQRTVGPRTALIHEGDRPGPVRLIMKGLACRYQSLPDGSRQIVALLIPGDFCDLHVAILDRMDHSLGTLSNCDIVEIPRAAVLSLIETSPSITRALWWATLVDEAILRNWLVNKGRRQADLQLLNLFCELLCRYEVAGLAQGDTFPLPLTQEELSDVMGVSVVHANRTLNSLREAGLVTFEKGSVTFPDRARAYEVAEFDPTYLHLTRRR</sequence>
<dbReference type="SUPFAM" id="SSF46785">
    <property type="entry name" value="Winged helix' DNA-binding domain"/>
    <property type="match status" value="1"/>
</dbReference>
<feature type="domain" description="HTH crp-type" evidence="4">
    <location>
        <begin position="145"/>
        <end position="219"/>
    </location>
</feature>
<dbReference type="AlphaFoldDB" id="A0A940N7F6"/>
<protein>
    <submittedName>
        <fullName evidence="5">Crp/Fnr family transcriptional regulator</fullName>
    </submittedName>
</protein>
<gene>
    <name evidence="5" type="ORF">J5Y10_27400</name>
</gene>
<dbReference type="Gene3D" id="1.10.10.10">
    <property type="entry name" value="Winged helix-like DNA-binding domain superfamily/Winged helix DNA-binding domain"/>
    <property type="match status" value="1"/>
</dbReference>
<keyword evidence="3" id="KW-0804">Transcription</keyword>
<dbReference type="InterPro" id="IPR036390">
    <property type="entry name" value="WH_DNA-bd_sf"/>
</dbReference>
<comment type="caution">
    <text evidence="5">The sequence shown here is derived from an EMBL/GenBank/DDBJ whole genome shotgun (WGS) entry which is preliminary data.</text>
</comment>
<dbReference type="InterPro" id="IPR000595">
    <property type="entry name" value="cNMP-bd_dom"/>
</dbReference>
<dbReference type="InterPro" id="IPR014710">
    <property type="entry name" value="RmlC-like_jellyroll"/>
</dbReference>
<dbReference type="CDD" id="cd00038">
    <property type="entry name" value="CAP_ED"/>
    <property type="match status" value="1"/>
</dbReference>
<dbReference type="Pfam" id="PF13545">
    <property type="entry name" value="HTH_Crp_2"/>
    <property type="match status" value="1"/>
</dbReference>
<evidence type="ECO:0000313" key="6">
    <source>
        <dbReference type="Proteomes" id="UP000677537"/>
    </source>
</evidence>
<keyword evidence="1" id="KW-0805">Transcription regulation</keyword>
<evidence type="ECO:0000256" key="1">
    <source>
        <dbReference type="ARBA" id="ARBA00023015"/>
    </source>
</evidence>
<evidence type="ECO:0000259" key="4">
    <source>
        <dbReference type="PROSITE" id="PS51063"/>
    </source>
</evidence>
<evidence type="ECO:0000256" key="2">
    <source>
        <dbReference type="ARBA" id="ARBA00023125"/>
    </source>
</evidence>
<proteinExistence type="predicted"/>
<dbReference type="GO" id="GO:0003677">
    <property type="term" value="F:DNA binding"/>
    <property type="evidence" value="ECO:0007669"/>
    <property type="project" value="UniProtKB-KW"/>
</dbReference>